<protein>
    <submittedName>
        <fullName evidence="3">Nucleotide-binding universal stress UspA family protein</fullName>
    </submittedName>
</protein>
<feature type="domain" description="UspA" evidence="2">
    <location>
        <begin position="168"/>
        <end position="304"/>
    </location>
</feature>
<evidence type="ECO:0000313" key="3">
    <source>
        <dbReference type="EMBL" id="PFG27730.1"/>
    </source>
</evidence>
<dbReference type="CDD" id="cd00293">
    <property type="entry name" value="USP-like"/>
    <property type="match status" value="1"/>
</dbReference>
<dbReference type="RefSeq" id="WP_098388874.1">
    <property type="nucleotide sequence ID" value="NZ_LS483464.1"/>
</dbReference>
<dbReference type="EMBL" id="PDJF01000001">
    <property type="protein sequence ID" value="PFG27730.1"/>
    <property type="molecule type" value="Genomic_DNA"/>
</dbReference>
<dbReference type="SUPFAM" id="SSF52402">
    <property type="entry name" value="Adenine nucleotide alpha hydrolases-like"/>
    <property type="match status" value="2"/>
</dbReference>
<evidence type="ECO:0000256" key="1">
    <source>
        <dbReference type="ARBA" id="ARBA00008791"/>
    </source>
</evidence>
<keyword evidence="4" id="KW-1185">Reference proteome</keyword>
<dbReference type="OrthoDB" id="5242641at2"/>
<dbReference type="Pfam" id="PF00582">
    <property type="entry name" value="Usp"/>
    <property type="match status" value="1"/>
</dbReference>
<comment type="similarity">
    <text evidence="1">Belongs to the universal stress protein A family.</text>
</comment>
<evidence type="ECO:0000313" key="4">
    <source>
        <dbReference type="Proteomes" id="UP000221653"/>
    </source>
</evidence>
<comment type="caution">
    <text evidence="3">The sequence shown here is derived from an EMBL/GenBank/DDBJ whole genome shotgun (WGS) entry which is preliminary data.</text>
</comment>
<dbReference type="PANTHER" id="PTHR46268:SF6">
    <property type="entry name" value="UNIVERSAL STRESS PROTEIN UP12"/>
    <property type="match status" value="1"/>
</dbReference>
<organism evidence="3 4">
    <name type="scientific">Corynebacterium renale</name>
    <dbReference type="NCBI Taxonomy" id="1724"/>
    <lineage>
        <taxon>Bacteria</taxon>
        <taxon>Bacillati</taxon>
        <taxon>Actinomycetota</taxon>
        <taxon>Actinomycetes</taxon>
        <taxon>Mycobacteriales</taxon>
        <taxon>Corynebacteriaceae</taxon>
        <taxon>Corynebacterium</taxon>
    </lineage>
</organism>
<proteinExistence type="inferred from homology"/>
<dbReference type="Proteomes" id="UP000221653">
    <property type="component" value="Unassembled WGS sequence"/>
</dbReference>
<sequence>MADAPTRILVAWQPGNPLHDGLAMASWIARTTDVRIRVPTTVVRGWIPASLRKYSETYRAWHEEQARSCADAAASALTEAGIDRANWDETYSVFLDGTSQNVLLGDAASDFNAHLLIIGSGASAPAGHFQAGTTADALLHYSPTALGLVGRDAQLSTKGVRRINYPFLDDSSEGAPALRYAADLAHRWGASLRIIALSPNADLTGAPTPGLELEQRLAADWHEQAYDLLDQARARVHADLPDLEVSTTVGEGTGWAHAVDSIRWKKYDLLCLGSHPRGPLERVFISSTTNEFLQHAPVPAIVYPLRPE</sequence>
<dbReference type="STRING" id="1724.GCA_001044175_00576"/>
<reference evidence="3 4" key="1">
    <citation type="submission" date="2017-10" db="EMBL/GenBank/DDBJ databases">
        <title>Sequencing the genomes of 1000 actinobacteria strains.</title>
        <authorList>
            <person name="Klenk H.-P."/>
        </authorList>
    </citation>
    <scope>NUCLEOTIDE SEQUENCE [LARGE SCALE GENOMIC DNA]</scope>
    <source>
        <strain evidence="3 4">DSM 20688</strain>
    </source>
</reference>
<gene>
    <name evidence="3" type="ORF">ATK06_0806</name>
</gene>
<name>A0A2A9DP83_9CORY</name>
<dbReference type="AlphaFoldDB" id="A0A2A9DP83"/>
<accession>A0A2A9DP83</accession>
<evidence type="ECO:0000259" key="2">
    <source>
        <dbReference type="Pfam" id="PF00582"/>
    </source>
</evidence>
<dbReference type="InterPro" id="IPR006016">
    <property type="entry name" value="UspA"/>
</dbReference>
<dbReference type="Gene3D" id="3.40.50.12370">
    <property type="match status" value="1"/>
</dbReference>
<dbReference type="PANTHER" id="PTHR46268">
    <property type="entry name" value="STRESS RESPONSE PROTEIN NHAX"/>
    <property type="match status" value="1"/>
</dbReference>